<dbReference type="SUPFAM" id="SSF54928">
    <property type="entry name" value="RNA-binding domain, RBD"/>
    <property type="match status" value="2"/>
</dbReference>
<dbReference type="GO" id="GO:0003729">
    <property type="term" value="F:mRNA binding"/>
    <property type="evidence" value="ECO:0007669"/>
    <property type="project" value="TreeGrafter"/>
</dbReference>
<dbReference type="GO" id="GO:0005737">
    <property type="term" value="C:cytoplasm"/>
    <property type="evidence" value="ECO:0007669"/>
    <property type="project" value="TreeGrafter"/>
</dbReference>
<reference evidence="5" key="2">
    <citation type="submission" date="2014-07" db="EMBL/GenBank/DDBJ databases">
        <authorList>
            <person name="Hull J."/>
        </authorList>
    </citation>
    <scope>NUCLEOTIDE SEQUENCE</scope>
</reference>
<dbReference type="InterPro" id="IPR000504">
    <property type="entry name" value="RRM_dom"/>
</dbReference>
<evidence type="ECO:0000313" key="5">
    <source>
        <dbReference type="EMBL" id="JAG40296.1"/>
    </source>
</evidence>
<evidence type="ECO:0000313" key="7">
    <source>
        <dbReference type="EMBL" id="JAQ12732.1"/>
    </source>
</evidence>
<keyword evidence="1 2" id="KW-0694">RNA-binding</keyword>
<feature type="domain" description="RRM" evidence="4">
    <location>
        <begin position="208"/>
        <end position="285"/>
    </location>
</feature>
<dbReference type="InterPro" id="IPR012677">
    <property type="entry name" value="Nucleotide-bd_a/b_plait_sf"/>
</dbReference>
<feature type="compositionally biased region" description="Low complexity" evidence="3">
    <location>
        <begin position="456"/>
        <end position="472"/>
    </location>
</feature>
<feature type="domain" description="RRM" evidence="4">
    <location>
        <begin position="473"/>
        <end position="542"/>
    </location>
</feature>
<dbReference type="AlphaFoldDB" id="A0A0A9Z8R1"/>
<feature type="region of interest" description="Disordered" evidence="3">
    <location>
        <begin position="435"/>
        <end position="474"/>
    </location>
</feature>
<sequence length="542" mass="59068">MVLTNDRDSDRGMDDERDRDRRRRDRDRQSRQSNDRSNNDRDRSPRGKKKSVRVFISNIPYEYRWQELKDLFREHVGEVSFVELFVDENEKPRGCGIIEFSTSSLAKEAVDKMHRFDLKGRKLVVKEDNDVERDKYGRILPRNQRGGGGGGNSDNNRNRDNDSRNSNWNELPSLVSGSNSGSSNKWGNTYGLSTQFLESLNITPPLLPKCFVANLDYKVDEKKLREVFRLAGRVIHAEISVDKEGKSRGFGTVEYEHPVEAVQAISMLHNQRLYDRAISVRIDRVDKGDGLPPKLPEGLKGLGMGLGANGAPLIDVARNLPNQTSTQQQQQQPVSPAVAALPSVTNLATAALVNNLLGGNSGGTTDLSSLANAVNPLAALTSAHHTANNPLASSLLGSAAGKHSFSGGGLSSMLGSSLGRNTTSDFDSLSAALSGAGGTGLGSSLTDRGLSDRNRSSLNSGNSAGTNSNSTSDTIVIKNLPSGTTWQQLRDKCRDAGDVKFAEMRGKDTGVVQFASQWDAQRAISMLDGIRVDGRIMDVRYY</sequence>
<dbReference type="CDD" id="cd12386">
    <property type="entry name" value="RRM2_hnRNPM_like"/>
    <property type="match status" value="1"/>
</dbReference>
<feature type="region of interest" description="Disordered" evidence="3">
    <location>
        <begin position="134"/>
        <end position="182"/>
    </location>
</feature>
<evidence type="ECO:0000256" key="2">
    <source>
        <dbReference type="PROSITE-ProRule" id="PRU00176"/>
    </source>
</evidence>
<evidence type="ECO:0000256" key="3">
    <source>
        <dbReference type="SAM" id="MobiDB-lite"/>
    </source>
</evidence>
<name>A0A0A9Z8R1_LYGHE</name>
<dbReference type="SMART" id="SM00360">
    <property type="entry name" value="RRM"/>
    <property type="match status" value="3"/>
</dbReference>
<dbReference type="CDD" id="cd12385">
    <property type="entry name" value="RRM1_hnRNPM_like"/>
    <property type="match status" value="1"/>
</dbReference>
<dbReference type="EMBL" id="GBHO01003308">
    <property type="protein sequence ID" value="JAG40296.1"/>
    <property type="molecule type" value="Transcribed_RNA"/>
</dbReference>
<dbReference type="PROSITE" id="PS50102">
    <property type="entry name" value="RRM"/>
    <property type="match status" value="3"/>
</dbReference>
<dbReference type="EMBL" id="GBHO01003307">
    <property type="protein sequence ID" value="JAG40297.1"/>
    <property type="molecule type" value="Transcribed_RNA"/>
</dbReference>
<feature type="domain" description="RRM" evidence="4">
    <location>
        <begin position="52"/>
        <end position="130"/>
    </location>
</feature>
<reference evidence="7" key="3">
    <citation type="journal article" date="2016" name="Gigascience">
        <title>De novo construction of an expanded transcriptome assembly for the western tarnished plant bug, Lygus hesperus.</title>
        <authorList>
            <person name="Tassone E.E."/>
            <person name="Geib S.M."/>
            <person name="Hall B."/>
            <person name="Fabrick J.A."/>
            <person name="Brent C.S."/>
            <person name="Hull J.J."/>
        </authorList>
    </citation>
    <scope>NUCLEOTIDE SEQUENCE</scope>
</reference>
<reference evidence="5" key="1">
    <citation type="journal article" date="2014" name="PLoS ONE">
        <title>Transcriptome-Based Identification of ABC Transporters in the Western Tarnished Plant Bug Lygus hesperus.</title>
        <authorList>
            <person name="Hull J.J."/>
            <person name="Chaney K."/>
            <person name="Geib S.M."/>
            <person name="Fabrick J.A."/>
            <person name="Brent C.S."/>
            <person name="Walsh D."/>
            <person name="Lavine L.C."/>
        </authorList>
    </citation>
    <scope>NUCLEOTIDE SEQUENCE</scope>
</reference>
<evidence type="ECO:0000256" key="1">
    <source>
        <dbReference type="ARBA" id="ARBA00022884"/>
    </source>
</evidence>
<dbReference type="PANTHER" id="PTHR23003">
    <property type="entry name" value="RNA RECOGNITION MOTIF RRM DOMAIN CONTAINING PROTEIN"/>
    <property type="match status" value="1"/>
</dbReference>
<gene>
    <name evidence="5" type="primary">Myef2_0</name>
    <name evidence="6" type="synonym">Myef2_1</name>
    <name evidence="7" type="synonym">Myef2_2</name>
    <name evidence="5" type="ORF">CM83_9981</name>
    <name evidence="6" type="ORF">CM83_9983</name>
    <name evidence="7" type="ORF">g.2535</name>
</gene>
<accession>A0A0A9Z8R1</accession>
<feature type="compositionally biased region" description="Basic and acidic residues" evidence="3">
    <location>
        <begin position="1"/>
        <end position="19"/>
    </location>
</feature>
<dbReference type="Gene3D" id="3.30.70.330">
    <property type="match status" value="3"/>
</dbReference>
<dbReference type="PANTHER" id="PTHR23003:SF3">
    <property type="entry name" value="FI21236P1-RELATED"/>
    <property type="match status" value="1"/>
</dbReference>
<dbReference type="GO" id="GO:0005634">
    <property type="term" value="C:nucleus"/>
    <property type="evidence" value="ECO:0007669"/>
    <property type="project" value="TreeGrafter"/>
</dbReference>
<dbReference type="EMBL" id="GDHC01005897">
    <property type="protein sequence ID" value="JAQ12732.1"/>
    <property type="molecule type" value="Transcribed_RNA"/>
</dbReference>
<proteinExistence type="predicted"/>
<organism evidence="5">
    <name type="scientific">Lygus hesperus</name>
    <name type="common">Western plant bug</name>
    <dbReference type="NCBI Taxonomy" id="30085"/>
    <lineage>
        <taxon>Eukaryota</taxon>
        <taxon>Metazoa</taxon>
        <taxon>Ecdysozoa</taxon>
        <taxon>Arthropoda</taxon>
        <taxon>Hexapoda</taxon>
        <taxon>Insecta</taxon>
        <taxon>Pterygota</taxon>
        <taxon>Neoptera</taxon>
        <taxon>Paraneoptera</taxon>
        <taxon>Hemiptera</taxon>
        <taxon>Heteroptera</taxon>
        <taxon>Panheteroptera</taxon>
        <taxon>Cimicomorpha</taxon>
        <taxon>Miridae</taxon>
        <taxon>Mirini</taxon>
        <taxon>Lygus</taxon>
    </lineage>
</organism>
<evidence type="ECO:0000259" key="4">
    <source>
        <dbReference type="PROSITE" id="PS50102"/>
    </source>
</evidence>
<protein>
    <submittedName>
        <fullName evidence="5">Myelin expression factor 2</fullName>
    </submittedName>
</protein>
<evidence type="ECO:0000313" key="6">
    <source>
        <dbReference type="EMBL" id="JAG40297.1"/>
    </source>
</evidence>
<dbReference type="InterPro" id="IPR050374">
    <property type="entry name" value="RRT5_SRSF_SR"/>
</dbReference>
<dbReference type="Pfam" id="PF00076">
    <property type="entry name" value="RRM_1"/>
    <property type="match status" value="3"/>
</dbReference>
<dbReference type="InterPro" id="IPR035979">
    <property type="entry name" value="RBD_domain_sf"/>
</dbReference>
<feature type="compositionally biased region" description="Basic and acidic residues" evidence="3">
    <location>
        <begin position="26"/>
        <end position="45"/>
    </location>
</feature>
<feature type="region of interest" description="Disordered" evidence="3">
    <location>
        <begin position="1"/>
        <end position="49"/>
    </location>
</feature>